<proteinExistence type="predicted"/>
<dbReference type="RefSeq" id="WP_106586992.1">
    <property type="nucleotide sequence ID" value="NZ_PYGA01000041.1"/>
</dbReference>
<evidence type="ECO:0000256" key="1">
    <source>
        <dbReference type="SAM" id="MobiDB-lite"/>
    </source>
</evidence>
<protein>
    <submittedName>
        <fullName evidence="2">Uncharacterized protein</fullName>
    </submittedName>
</protein>
<sequence length="181" mass="19092">MSEEKKSMADRLMERAETMFEKADARIDAIDGDDERPPKKEDKAEPAKEPSGVRLTAGTPEPEPKPESGGEDGQAPAPAPTGSAGDMPSYSQDISMMAAEIEHIDSTVMPHFELLIAQATQVGNGPKTLQALSAGLESTRTARGAAQDALTAVRTSSEAVQQAYSDSAGEAATKKEYFHGG</sequence>
<feature type="compositionally biased region" description="Basic and acidic residues" evidence="1">
    <location>
        <begin position="1"/>
        <end position="48"/>
    </location>
</feature>
<gene>
    <name evidence="2" type="ORF">CLV63_14115</name>
</gene>
<keyword evidence="3" id="KW-1185">Reference proteome</keyword>
<reference evidence="2 3" key="1">
    <citation type="submission" date="2018-03" db="EMBL/GenBank/DDBJ databases">
        <title>Genomic Encyclopedia of Archaeal and Bacterial Type Strains, Phase II (KMG-II): from individual species to whole genera.</title>
        <authorList>
            <person name="Goeker M."/>
        </authorList>
    </citation>
    <scope>NUCLEOTIDE SEQUENCE [LARGE SCALE GENOMIC DNA]</scope>
    <source>
        <strain evidence="2 3">DSM 45312</strain>
    </source>
</reference>
<feature type="region of interest" description="Disordered" evidence="1">
    <location>
        <begin position="1"/>
        <end position="94"/>
    </location>
</feature>
<dbReference type="EMBL" id="PYGA01000041">
    <property type="protein sequence ID" value="PSK83049.1"/>
    <property type="molecule type" value="Genomic_DNA"/>
</dbReference>
<name>A0A2P8CDR8_9ACTN</name>
<dbReference type="Proteomes" id="UP000240542">
    <property type="component" value="Unassembled WGS sequence"/>
</dbReference>
<dbReference type="AlphaFoldDB" id="A0A2P8CDR8"/>
<organism evidence="2 3">
    <name type="scientific">Murinocardiopsis flavida</name>
    <dbReference type="NCBI Taxonomy" id="645275"/>
    <lineage>
        <taxon>Bacteria</taxon>
        <taxon>Bacillati</taxon>
        <taxon>Actinomycetota</taxon>
        <taxon>Actinomycetes</taxon>
        <taxon>Streptosporangiales</taxon>
        <taxon>Nocardiopsidaceae</taxon>
        <taxon>Murinocardiopsis</taxon>
    </lineage>
</organism>
<comment type="caution">
    <text evidence="2">The sequence shown here is derived from an EMBL/GenBank/DDBJ whole genome shotgun (WGS) entry which is preliminary data.</text>
</comment>
<accession>A0A2P8CDR8</accession>
<evidence type="ECO:0000313" key="3">
    <source>
        <dbReference type="Proteomes" id="UP000240542"/>
    </source>
</evidence>
<evidence type="ECO:0000313" key="2">
    <source>
        <dbReference type="EMBL" id="PSK83049.1"/>
    </source>
</evidence>